<dbReference type="Proteomes" id="UP000199400">
    <property type="component" value="Unassembled WGS sequence"/>
</dbReference>
<evidence type="ECO:0000313" key="3">
    <source>
        <dbReference type="EMBL" id="SFD75658.1"/>
    </source>
</evidence>
<feature type="compositionally biased region" description="Low complexity" evidence="2">
    <location>
        <begin position="32"/>
        <end position="59"/>
    </location>
</feature>
<dbReference type="RefSeq" id="WP_096330154.1">
    <property type="nucleotide sequence ID" value="NZ_FOMX01000004.1"/>
</dbReference>
<evidence type="ECO:0000256" key="1">
    <source>
        <dbReference type="SAM" id="Coils"/>
    </source>
</evidence>
<sequence length="355" mass="39358">MKTFTSKSTKQEILEAYHELAQELKNLKDRGPAAAPTRAAAPEAAQAAPSAPAAQENAPVNFDDLTRDLDSIRTRFGDASSTLQQQLLRESGRLESLRSEIAGYTEHLKVLHAIEVGDDTTRELVRRYLDTQRSADEAFAARKRKVEEELEARKAGWRKQQEERARAVTEAEAAGKLARTREAEEYGYATTRARTADADALAQEKKRLQAELDALQEVKTVQWNEREQAIAAREQEYADLKAKAAAYPKELEAAINKAEAEGMAIARRQSKIAADLALKDFEGKKKVQELKIHELEAASKKQDEQILELSKQLATALKQAQDLAIKAIDGASNSTSFAAVKEIALEQAKTSQKFK</sequence>
<feature type="coiled-coil region" evidence="1">
    <location>
        <begin position="278"/>
        <end position="312"/>
    </location>
</feature>
<evidence type="ECO:0000313" key="4">
    <source>
        <dbReference type="Proteomes" id="UP000199400"/>
    </source>
</evidence>
<name>A0A1I1V0Z3_9BACT</name>
<keyword evidence="1" id="KW-0175">Coiled coil</keyword>
<keyword evidence="4" id="KW-1185">Reference proteome</keyword>
<feature type="region of interest" description="Disordered" evidence="2">
    <location>
        <begin position="27"/>
        <end position="63"/>
    </location>
</feature>
<dbReference type="OrthoDB" id="479613at2"/>
<gene>
    <name evidence="3" type="ORF">SAMN02745121_01396</name>
</gene>
<dbReference type="STRING" id="54.SAMN02745121_01396"/>
<dbReference type="AlphaFoldDB" id="A0A1I1V0Z3"/>
<protein>
    <submittedName>
        <fullName evidence="3">Uncharacterized protein</fullName>
    </submittedName>
</protein>
<dbReference type="EMBL" id="FOMX01000004">
    <property type="protein sequence ID" value="SFD75658.1"/>
    <property type="molecule type" value="Genomic_DNA"/>
</dbReference>
<organism evidence="3 4">
    <name type="scientific">Nannocystis exedens</name>
    <dbReference type="NCBI Taxonomy" id="54"/>
    <lineage>
        <taxon>Bacteria</taxon>
        <taxon>Pseudomonadati</taxon>
        <taxon>Myxococcota</taxon>
        <taxon>Polyangia</taxon>
        <taxon>Nannocystales</taxon>
        <taxon>Nannocystaceae</taxon>
        <taxon>Nannocystis</taxon>
    </lineage>
</organism>
<proteinExistence type="predicted"/>
<evidence type="ECO:0000256" key="2">
    <source>
        <dbReference type="SAM" id="MobiDB-lite"/>
    </source>
</evidence>
<accession>A0A1I1V0Z3</accession>
<reference evidence="4" key="1">
    <citation type="submission" date="2016-10" db="EMBL/GenBank/DDBJ databases">
        <authorList>
            <person name="Varghese N."/>
            <person name="Submissions S."/>
        </authorList>
    </citation>
    <scope>NUCLEOTIDE SEQUENCE [LARGE SCALE GENOMIC DNA]</scope>
    <source>
        <strain evidence="4">ATCC 25963</strain>
    </source>
</reference>